<evidence type="ECO:0000256" key="3">
    <source>
        <dbReference type="ARBA" id="ARBA00022679"/>
    </source>
</evidence>
<feature type="binding site" evidence="7">
    <location>
        <position position="109"/>
    </location>
    <ligand>
        <name>(2R)-3-phosphoglycerate</name>
        <dbReference type="ChEBI" id="CHEBI:58272"/>
    </ligand>
</feature>
<dbReference type="AlphaFoldDB" id="A0A1F6X244"/>
<accession>A0A1F6X244</accession>
<dbReference type="GO" id="GO:0005829">
    <property type="term" value="C:cytosol"/>
    <property type="evidence" value="ECO:0007669"/>
    <property type="project" value="TreeGrafter"/>
</dbReference>
<dbReference type="GO" id="GO:0004618">
    <property type="term" value="F:phosphoglycerate kinase activity"/>
    <property type="evidence" value="ECO:0007669"/>
    <property type="project" value="UniProtKB-EC"/>
</dbReference>
<sequence length="357" mass="40692">MQKVEHWQGKKVLLRVDFNISLGENGEVDENEDWRIKKILPTITFLRDRGAKIIILSHLGREKKTLKPIANYLNKFFKVKFIPSILGEVVKEEINKLKDSEVLLLENLRQDEREEKNDQGFSKELAELGDLYVNDAFSVCHRKHASIVSLPEFFPSYLGLQLEKEIENLELIIKKTEHPFLFILGGAKFETKIPLIEKYLKIADQVFIAGALMNNFFREKGMNIKKSIISEGNFNIRGIINNRKLILPDDLVWKNEMIVDVGDKSLQKLEEDIKKAKIILFNGPIGYYDQGSEEGTIKLLKMLTKSKAKVIIGGGDTLVLVEKLKLQDKFYFISTGGGAMLEFLLKGTLPGIEALRG</sequence>
<comment type="catalytic activity">
    <reaction evidence="1 9">
        <text>(2R)-3-phosphoglycerate + ATP = (2R)-3-phospho-glyceroyl phosphate + ADP</text>
        <dbReference type="Rhea" id="RHEA:14801"/>
        <dbReference type="ChEBI" id="CHEBI:30616"/>
        <dbReference type="ChEBI" id="CHEBI:57604"/>
        <dbReference type="ChEBI" id="CHEBI:58272"/>
        <dbReference type="ChEBI" id="CHEBI:456216"/>
        <dbReference type="EC" id="2.7.2.3"/>
    </reaction>
</comment>
<feature type="binding site" evidence="8">
    <location>
        <position position="192"/>
    </location>
    <ligand>
        <name>ATP</name>
        <dbReference type="ChEBI" id="CHEBI:30616"/>
    </ligand>
</feature>
<evidence type="ECO:0000313" key="11">
    <source>
        <dbReference type="Proteomes" id="UP000185809"/>
    </source>
</evidence>
<dbReference type="EMBL" id="MFUP01000005">
    <property type="protein sequence ID" value="OGI88181.1"/>
    <property type="molecule type" value="Genomic_DNA"/>
</dbReference>
<keyword evidence="6 8" id="KW-0067">ATP-binding</keyword>
<organism evidence="10 11">
    <name type="scientific">Candidatus Nomurabacteria bacterium RIFCSPLOWO2_01_FULL_33_24</name>
    <dbReference type="NCBI Taxonomy" id="1801765"/>
    <lineage>
        <taxon>Bacteria</taxon>
        <taxon>Candidatus Nomuraibacteriota</taxon>
    </lineage>
</organism>
<feature type="binding site" evidence="7">
    <location>
        <begin position="17"/>
        <end position="19"/>
    </location>
    <ligand>
        <name>substrate</name>
    </ligand>
</feature>
<proteinExistence type="inferred from homology"/>
<evidence type="ECO:0000256" key="4">
    <source>
        <dbReference type="ARBA" id="ARBA00022741"/>
    </source>
</evidence>
<evidence type="ECO:0000256" key="1">
    <source>
        <dbReference type="ARBA" id="ARBA00000642"/>
    </source>
</evidence>
<dbReference type="GO" id="GO:0006094">
    <property type="term" value="P:gluconeogenesis"/>
    <property type="evidence" value="ECO:0007669"/>
    <property type="project" value="TreeGrafter"/>
</dbReference>
<dbReference type="PANTHER" id="PTHR11406:SF23">
    <property type="entry name" value="PHOSPHOGLYCERATE KINASE 1, CHLOROPLASTIC-RELATED"/>
    <property type="match status" value="1"/>
</dbReference>
<keyword evidence="5 9" id="KW-0418">Kinase</keyword>
<feature type="binding site" evidence="7">
    <location>
        <position position="142"/>
    </location>
    <ligand>
        <name>(2R)-3-phosphoglycerate</name>
        <dbReference type="ChEBI" id="CHEBI:58272"/>
    </ligand>
</feature>
<protein>
    <recommendedName>
        <fullName evidence="2 9">Phosphoglycerate kinase</fullName>
        <ecNumber evidence="2 9">2.7.2.3</ecNumber>
    </recommendedName>
</protein>
<dbReference type="PANTHER" id="PTHR11406">
    <property type="entry name" value="PHOSPHOGLYCERATE KINASE"/>
    <property type="match status" value="1"/>
</dbReference>
<evidence type="ECO:0000313" key="10">
    <source>
        <dbReference type="EMBL" id="OGI88181.1"/>
    </source>
</evidence>
<dbReference type="InterPro" id="IPR001576">
    <property type="entry name" value="Phosphoglycerate_kinase"/>
</dbReference>
<comment type="caution">
    <text evidence="10">The sequence shown here is derived from an EMBL/GenBank/DDBJ whole genome shotgun (WGS) entry which is preliminary data.</text>
</comment>
<evidence type="ECO:0000256" key="8">
    <source>
        <dbReference type="PIRSR" id="PIRSR000724-2"/>
    </source>
</evidence>
<name>A0A1F6X244_9BACT</name>
<evidence type="ECO:0000256" key="7">
    <source>
        <dbReference type="PIRSR" id="PIRSR000724-1"/>
    </source>
</evidence>
<dbReference type="EC" id="2.7.2.3" evidence="2 9"/>
<dbReference type="Proteomes" id="UP000185809">
    <property type="component" value="Unassembled WGS sequence"/>
</dbReference>
<dbReference type="PRINTS" id="PR00477">
    <property type="entry name" value="PHGLYCKINASE"/>
</dbReference>
<evidence type="ECO:0000256" key="6">
    <source>
        <dbReference type="ARBA" id="ARBA00022840"/>
    </source>
</evidence>
<reference evidence="10 11" key="1">
    <citation type="journal article" date="2016" name="Nat. Commun.">
        <title>Thousands of microbial genomes shed light on interconnected biogeochemical processes in an aquifer system.</title>
        <authorList>
            <person name="Anantharaman K."/>
            <person name="Brown C.T."/>
            <person name="Hug L.A."/>
            <person name="Sharon I."/>
            <person name="Castelle C.J."/>
            <person name="Probst A.J."/>
            <person name="Thomas B.C."/>
            <person name="Singh A."/>
            <person name="Wilkins M.J."/>
            <person name="Karaoz U."/>
            <person name="Brodie E.L."/>
            <person name="Williams K.H."/>
            <person name="Hubbard S.S."/>
            <person name="Banfield J.F."/>
        </authorList>
    </citation>
    <scope>NUCLEOTIDE SEQUENCE [LARGE SCALE GENOMIC DNA]</scope>
</reference>
<feature type="binding site" evidence="7">
    <location>
        <begin position="58"/>
        <end position="61"/>
    </location>
    <ligand>
        <name>substrate</name>
    </ligand>
</feature>
<dbReference type="GO" id="GO:0043531">
    <property type="term" value="F:ADP binding"/>
    <property type="evidence" value="ECO:0007669"/>
    <property type="project" value="TreeGrafter"/>
</dbReference>
<dbReference type="Gene3D" id="3.40.50.1260">
    <property type="entry name" value="Phosphoglycerate kinase, N-terminal domain"/>
    <property type="match status" value="3"/>
</dbReference>
<comment type="similarity">
    <text evidence="9">Belongs to the phosphoglycerate kinase family.</text>
</comment>
<dbReference type="InterPro" id="IPR015824">
    <property type="entry name" value="Phosphoglycerate_kinase_N"/>
</dbReference>
<evidence type="ECO:0000256" key="5">
    <source>
        <dbReference type="ARBA" id="ARBA00022777"/>
    </source>
</evidence>
<keyword evidence="4" id="KW-0547">Nucleotide-binding</keyword>
<dbReference type="SUPFAM" id="SSF53748">
    <property type="entry name" value="Phosphoglycerate kinase"/>
    <property type="match status" value="1"/>
</dbReference>
<dbReference type="GO" id="GO:0005524">
    <property type="term" value="F:ATP binding"/>
    <property type="evidence" value="ECO:0007669"/>
    <property type="project" value="UniProtKB-KW"/>
</dbReference>
<dbReference type="GO" id="GO:0006096">
    <property type="term" value="P:glycolytic process"/>
    <property type="evidence" value="ECO:0007669"/>
    <property type="project" value="InterPro"/>
</dbReference>
<feature type="binding site" evidence="7">
    <location>
        <position position="35"/>
    </location>
    <ligand>
        <name>(2R)-3-phosphoglycerate</name>
        <dbReference type="ChEBI" id="CHEBI:58272"/>
    </ligand>
</feature>
<feature type="binding site" evidence="8">
    <location>
        <begin position="314"/>
        <end position="317"/>
    </location>
    <ligand>
        <name>ATP</name>
        <dbReference type="ChEBI" id="CHEBI:30616"/>
    </ligand>
</feature>
<evidence type="ECO:0000256" key="9">
    <source>
        <dbReference type="RuleBase" id="RU000532"/>
    </source>
</evidence>
<gene>
    <name evidence="10" type="ORF">A2995_00095</name>
</gene>
<dbReference type="Pfam" id="PF00162">
    <property type="entry name" value="PGK"/>
    <property type="match status" value="1"/>
</dbReference>
<dbReference type="PIRSF" id="PIRSF000724">
    <property type="entry name" value="Pgk"/>
    <property type="match status" value="1"/>
</dbReference>
<dbReference type="InterPro" id="IPR036043">
    <property type="entry name" value="Phosphoglycerate_kinase_sf"/>
</dbReference>
<evidence type="ECO:0000256" key="2">
    <source>
        <dbReference type="ARBA" id="ARBA00013061"/>
    </source>
</evidence>
<keyword evidence="3 9" id="KW-0808">Transferase</keyword>